<evidence type="ECO:0000256" key="2">
    <source>
        <dbReference type="ARBA" id="ARBA00017703"/>
    </source>
</evidence>
<dbReference type="GO" id="GO:0003677">
    <property type="term" value="F:DNA binding"/>
    <property type="evidence" value="ECO:0007669"/>
    <property type="project" value="InterPro"/>
</dbReference>
<dbReference type="RefSeq" id="WP_127699064.1">
    <property type="nucleotide sequence ID" value="NZ_SACS01000010.1"/>
</dbReference>
<dbReference type="Proteomes" id="UP000283077">
    <property type="component" value="Unassembled WGS sequence"/>
</dbReference>
<dbReference type="PANTHER" id="PTHR34388">
    <property type="entry name" value="DNA POLYMERASE III SUBUNIT DELTA"/>
    <property type="match status" value="1"/>
</dbReference>
<dbReference type="GO" id="GO:0006261">
    <property type="term" value="P:DNA-templated DNA replication"/>
    <property type="evidence" value="ECO:0007669"/>
    <property type="project" value="TreeGrafter"/>
</dbReference>
<gene>
    <name evidence="12" type="primary">holA</name>
    <name evidence="12" type="ORF">EOE67_10650</name>
</gene>
<organism evidence="12 13">
    <name type="scientific">Rheinheimera riviphila</name>
    <dbReference type="NCBI Taxonomy" id="1834037"/>
    <lineage>
        <taxon>Bacteria</taxon>
        <taxon>Pseudomonadati</taxon>
        <taxon>Pseudomonadota</taxon>
        <taxon>Gammaproteobacteria</taxon>
        <taxon>Chromatiales</taxon>
        <taxon>Chromatiaceae</taxon>
        <taxon>Rheinheimera</taxon>
    </lineage>
</organism>
<dbReference type="SUPFAM" id="SSF52540">
    <property type="entry name" value="P-loop containing nucleoside triphosphate hydrolases"/>
    <property type="match status" value="1"/>
</dbReference>
<reference evidence="12 13" key="1">
    <citation type="submission" date="2019-01" db="EMBL/GenBank/DDBJ databases">
        <authorList>
            <person name="Chen W.-M."/>
        </authorList>
    </citation>
    <scope>NUCLEOTIDE SEQUENCE [LARGE SCALE GENOMIC DNA]</scope>
    <source>
        <strain evidence="12 13">KYPC3</strain>
    </source>
</reference>
<keyword evidence="3 12" id="KW-0808">Transferase</keyword>
<dbReference type="NCBIfam" id="TIGR01128">
    <property type="entry name" value="holA"/>
    <property type="match status" value="1"/>
</dbReference>
<evidence type="ECO:0000256" key="6">
    <source>
        <dbReference type="ARBA" id="ARBA00022932"/>
    </source>
</evidence>
<evidence type="ECO:0000259" key="11">
    <source>
        <dbReference type="Pfam" id="PF14840"/>
    </source>
</evidence>
<keyword evidence="13" id="KW-1185">Reference proteome</keyword>
<dbReference type="GO" id="GO:0003887">
    <property type="term" value="F:DNA-directed DNA polymerase activity"/>
    <property type="evidence" value="ECO:0007669"/>
    <property type="project" value="UniProtKB-UniRule"/>
</dbReference>
<dbReference type="InterPro" id="IPR010372">
    <property type="entry name" value="DNA_pol3_delta_N"/>
</dbReference>
<dbReference type="Pfam" id="PF06144">
    <property type="entry name" value="DNA_pol3_delta"/>
    <property type="match status" value="1"/>
</dbReference>
<keyword evidence="5" id="KW-0235">DNA replication</keyword>
<proteinExistence type="inferred from homology"/>
<dbReference type="InterPro" id="IPR032780">
    <property type="entry name" value="DNA_pol3_delt_C"/>
</dbReference>
<feature type="domain" description="DNA polymerase III delta N-terminal" evidence="10">
    <location>
        <begin position="21"/>
        <end position="132"/>
    </location>
</feature>
<dbReference type="EC" id="2.7.7.7" evidence="1 9"/>
<evidence type="ECO:0000256" key="7">
    <source>
        <dbReference type="ARBA" id="ARBA00034754"/>
    </source>
</evidence>
<dbReference type="Gene3D" id="1.20.272.10">
    <property type="match status" value="1"/>
</dbReference>
<dbReference type="GO" id="GO:0009360">
    <property type="term" value="C:DNA polymerase III complex"/>
    <property type="evidence" value="ECO:0007669"/>
    <property type="project" value="UniProtKB-UniRule"/>
</dbReference>
<dbReference type="InterPro" id="IPR027417">
    <property type="entry name" value="P-loop_NTPase"/>
</dbReference>
<evidence type="ECO:0000256" key="9">
    <source>
        <dbReference type="NCBIfam" id="TIGR01128"/>
    </source>
</evidence>
<dbReference type="OrthoDB" id="9770982at2"/>
<dbReference type="AlphaFoldDB" id="A0A437QS59"/>
<evidence type="ECO:0000256" key="1">
    <source>
        <dbReference type="ARBA" id="ARBA00012417"/>
    </source>
</evidence>
<evidence type="ECO:0000256" key="3">
    <source>
        <dbReference type="ARBA" id="ARBA00022679"/>
    </source>
</evidence>
<dbReference type="Pfam" id="PF14840">
    <property type="entry name" value="DNA_pol3_delt_C"/>
    <property type="match status" value="1"/>
</dbReference>
<evidence type="ECO:0000256" key="4">
    <source>
        <dbReference type="ARBA" id="ARBA00022695"/>
    </source>
</evidence>
<dbReference type="Gene3D" id="1.10.8.60">
    <property type="match status" value="1"/>
</dbReference>
<dbReference type="EMBL" id="SACS01000010">
    <property type="protein sequence ID" value="RVU37337.1"/>
    <property type="molecule type" value="Genomic_DNA"/>
</dbReference>
<feature type="domain" description="DNA polymerase III subunit delta C-terminal" evidence="11">
    <location>
        <begin position="215"/>
        <end position="308"/>
    </location>
</feature>
<evidence type="ECO:0000313" key="12">
    <source>
        <dbReference type="EMBL" id="RVU37337.1"/>
    </source>
</evidence>
<comment type="similarity">
    <text evidence="7">Belongs to the DNA polymerase HolA subunit family.</text>
</comment>
<name>A0A437QS59_9GAMM</name>
<evidence type="ECO:0000256" key="8">
    <source>
        <dbReference type="ARBA" id="ARBA00049244"/>
    </source>
</evidence>
<dbReference type="PANTHER" id="PTHR34388:SF1">
    <property type="entry name" value="DNA POLYMERASE III SUBUNIT DELTA"/>
    <property type="match status" value="1"/>
</dbReference>
<dbReference type="Gene3D" id="3.40.50.300">
    <property type="entry name" value="P-loop containing nucleotide triphosphate hydrolases"/>
    <property type="match status" value="1"/>
</dbReference>
<evidence type="ECO:0000256" key="5">
    <source>
        <dbReference type="ARBA" id="ARBA00022705"/>
    </source>
</evidence>
<accession>A0A437QS59</accession>
<keyword evidence="6" id="KW-0239">DNA-directed DNA polymerase</keyword>
<sequence length="348" mass="39603">MLKLYSNQLGAQLKKSLAPVYLVFGEEPLQKMEALDDIRAAAKKQGFDDRQSFIVEANFEWADFVNELNSMSLFAQKQLLELDLGTAKLTPTALEQLKQLPALLHADVILVLHAAKSATEFTKQSWFKTLSEIGVQVQFYPLDDSQFMRWLKERSQQLGLKLQTDALQLLQHHAAGNLLAARQELEKLALTHYGQWLDAAFLQQYLADQSHFTVFQLIDSVLAGLGEEALHRLDRLLQQDTEAVVIGWQLQKEALTLLQLQAAEQQGLPLTDLYKKFSIWPKRQPLYQQALLRLSSNWLHYLVQELACFDRGYKSGQLSHPEVALGHLVTLFIKPVPKLFSLQQQLAT</sequence>
<comment type="caution">
    <text evidence="12">The sequence shown here is derived from an EMBL/GenBank/DDBJ whole genome shotgun (WGS) entry which is preliminary data.</text>
</comment>
<dbReference type="InterPro" id="IPR008921">
    <property type="entry name" value="DNA_pol3_clamp-load_cplx_C"/>
</dbReference>
<dbReference type="CDD" id="cd18138">
    <property type="entry name" value="HLD_clamp_pol_III_delta"/>
    <property type="match status" value="1"/>
</dbReference>
<dbReference type="SUPFAM" id="SSF48019">
    <property type="entry name" value="post-AAA+ oligomerization domain-like"/>
    <property type="match status" value="1"/>
</dbReference>
<evidence type="ECO:0000259" key="10">
    <source>
        <dbReference type="Pfam" id="PF06144"/>
    </source>
</evidence>
<dbReference type="InterPro" id="IPR005790">
    <property type="entry name" value="DNA_polIII_delta"/>
</dbReference>
<keyword evidence="4 12" id="KW-0548">Nucleotidyltransferase</keyword>
<comment type="catalytic activity">
    <reaction evidence="8">
        <text>DNA(n) + a 2'-deoxyribonucleoside 5'-triphosphate = DNA(n+1) + diphosphate</text>
        <dbReference type="Rhea" id="RHEA:22508"/>
        <dbReference type="Rhea" id="RHEA-COMP:17339"/>
        <dbReference type="Rhea" id="RHEA-COMP:17340"/>
        <dbReference type="ChEBI" id="CHEBI:33019"/>
        <dbReference type="ChEBI" id="CHEBI:61560"/>
        <dbReference type="ChEBI" id="CHEBI:173112"/>
        <dbReference type="EC" id="2.7.7.7"/>
    </reaction>
</comment>
<evidence type="ECO:0000313" key="13">
    <source>
        <dbReference type="Proteomes" id="UP000283077"/>
    </source>
</evidence>
<protein>
    <recommendedName>
        <fullName evidence="2 9">DNA polymerase III subunit delta</fullName>
        <ecNumber evidence="1 9">2.7.7.7</ecNumber>
    </recommendedName>
</protein>